<dbReference type="GO" id="GO:0051117">
    <property type="term" value="F:ATPase binding"/>
    <property type="evidence" value="ECO:0007669"/>
    <property type="project" value="TreeGrafter"/>
</dbReference>
<dbReference type="AlphaFoldDB" id="A0A0F7R562"/>
<dbReference type="InterPro" id="IPR023562">
    <property type="entry name" value="ClpP/TepA"/>
</dbReference>
<organism evidence="3">
    <name type="scientific">Lepidodinium chlorophorum</name>
    <name type="common">Dinoflagellate</name>
    <name type="synonym">Gymnodinium chlorophorum</name>
    <dbReference type="NCBI Taxonomy" id="107758"/>
    <lineage>
        <taxon>Eukaryota</taxon>
        <taxon>Sar</taxon>
        <taxon>Alveolata</taxon>
        <taxon>Dinophyceae</taxon>
        <taxon>Gymnodiniales</taxon>
        <taxon>Gymnodiniaceae</taxon>
        <taxon>Lepidodinium</taxon>
    </lineage>
</organism>
<keyword evidence="3" id="KW-0150">Chloroplast</keyword>
<reference evidence="3" key="1">
    <citation type="submission" date="2014-10" db="EMBL/GenBank/DDBJ databases">
        <title>The plastid genome of Lepidodinium chlorophorum.</title>
        <authorList>
            <person name="Kamikawa R."/>
            <person name="Tanifuji G."/>
            <person name="Kawachi M."/>
            <person name="Miyashita M."/>
            <person name="Hashimoto T."/>
            <person name="Inagaki Y."/>
        </authorList>
    </citation>
    <scope>NUCLEOTIDE SEQUENCE</scope>
</reference>
<comment type="similarity">
    <text evidence="1 2">Belongs to the peptidase S14 family.</text>
</comment>
<dbReference type="GO" id="GO:0006515">
    <property type="term" value="P:protein quality control for misfolded or incompletely synthesized proteins"/>
    <property type="evidence" value="ECO:0007669"/>
    <property type="project" value="TreeGrafter"/>
</dbReference>
<evidence type="ECO:0000313" key="3">
    <source>
        <dbReference type="EMBL" id="BAR72334.1"/>
    </source>
</evidence>
<evidence type="ECO:0000256" key="1">
    <source>
        <dbReference type="ARBA" id="ARBA00007039"/>
    </source>
</evidence>
<gene>
    <name evidence="3" type="primary">clpP</name>
</gene>
<dbReference type="RefSeq" id="YP_009139360.1">
    <property type="nucleotide sequence ID" value="NC_027093.1"/>
</dbReference>
<keyword evidence="3" id="KW-0645">Protease</keyword>
<dbReference type="GO" id="GO:0009368">
    <property type="term" value="C:endopeptidase Clp complex"/>
    <property type="evidence" value="ECO:0007669"/>
    <property type="project" value="TreeGrafter"/>
</dbReference>
<dbReference type="Gene3D" id="3.90.226.10">
    <property type="entry name" value="2-enoyl-CoA Hydratase, Chain A, domain 1"/>
    <property type="match status" value="1"/>
</dbReference>
<protein>
    <recommendedName>
        <fullName evidence="2">ATP-dependent Clp protease proteolytic subunit</fullName>
    </recommendedName>
</protein>
<sequence>MPLGIPNVLNNENKSKSNSWINLFAKIAQDGVLFLTQTINDDTANQLIRILLTFRIEKEKNTIALYVNSNSLINSLRSGIAVVDTIQYIPQNIKTINFGIAASITSLVVRSGKKGIRMVLSYAQFMPYISIENFQGQAQDININLVGSEKLLQTVNKIYLKNRCHKINKITLRRYLSRQYFINRKEALELSLIDQIKSRY</sequence>
<accession>A0A0F7R562</accession>
<dbReference type="InterPro" id="IPR029045">
    <property type="entry name" value="ClpP/crotonase-like_dom_sf"/>
</dbReference>
<keyword evidence="3" id="KW-0378">Hydrolase</keyword>
<keyword evidence="3" id="KW-0934">Plastid</keyword>
<dbReference type="GeneID" id="24286230"/>
<dbReference type="GO" id="GO:0004176">
    <property type="term" value="F:ATP-dependent peptidase activity"/>
    <property type="evidence" value="ECO:0007669"/>
    <property type="project" value="InterPro"/>
</dbReference>
<dbReference type="PANTHER" id="PTHR10381">
    <property type="entry name" value="ATP-DEPENDENT CLP PROTEASE PROTEOLYTIC SUBUNIT"/>
    <property type="match status" value="1"/>
</dbReference>
<evidence type="ECO:0000256" key="2">
    <source>
        <dbReference type="RuleBase" id="RU003567"/>
    </source>
</evidence>
<proteinExistence type="inferred from homology"/>
<dbReference type="SUPFAM" id="SSF52096">
    <property type="entry name" value="ClpP/crotonase"/>
    <property type="match status" value="1"/>
</dbReference>
<dbReference type="InterPro" id="IPR001907">
    <property type="entry name" value="ClpP"/>
</dbReference>
<dbReference type="PANTHER" id="PTHR10381:SF46">
    <property type="entry name" value="ATP-DEPENDENT CLP PROTEASE PROTEOLYTIC SUBUNIT-RELATED PROTEIN 2, CHLOROPLASTIC"/>
    <property type="match status" value="1"/>
</dbReference>
<dbReference type="EMBL" id="LC008447">
    <property type="protein sequence ID" value="BAR72334.1"/>
    <property type="molecule type" value="Genomic_DNA"/>
</dbReference>
<dbReference type="PRINTS" id="PR00127">
    <property type="entry name" value="CLPPROTEASEP"/>
</dbReference>
<name>A0A0F7R562_LEPCH</name>
<geneLocation type="chloroplast" evidence="3"/>
<dbReference type="GO" id="GO:0004252">
    <property type="term" value="F:serine-type endopeptidase activity"/>
    <property type="evidence" value="ECO:0007669"/>
    <property type="project" value="InterPro"/>
</dbReference>
<dbReference type="Pfam" id="PF00574">
    <property type="entry name" value="CLP_protease"/>
    <property type="match status" value="1"/>
</dbReference>